<protein>
    <recommendedName>
        <fullName evidence="7 8">Multifunctional fusion protein</fullName>
    </recommendedName>
    <domain>
        <recommendedName>
            <fullName evidence="8">Delta-1-pyrroline-5-carboxylate dehydrogenase</fullName>
            <shortName evidence="8">P5C dehydrogenase</shortName>
        </recommendedName>
        <alternativeName>
            <fullName evidence="7">L-glutamate gamma-semialdehyde dehydrogenase</fullName>
        </alternativeName>
    </domain>
    <domain>
        <recommendedName>
            <fullName evidence="7">L-glutamate gamma-semialdehyde dehydrogenase</fullName>
            <ecNumber evidence="7">1.2.1.88</ecNumber>
        </recommendedName>
    </domain>
</protein>
<keyword evidence="11" id="KW-1185">Reference proteome</keyword>
<keyword evidence="3 7" id="KW-0560">Oxidoreductase</keyword>
<dbReference type="PANTHER" id="PTHR42862">
    <property type="entry name" value="DELTA-1-PYRROLINE-5-CARBOXYLATE DEHYDROGENASE 1, ISOFORM A-RELATED"/>
    <property type="match status" value="1"/>
</dbReference>
<sequence>MQSAGRITNAAIRSRLRTGAAPLLTRSIATGGHFTVPKPYNEKNYDYEAGSPERQKLIDELKKQRGQLPFSVPAIGGRGAKALGNGKEISMPMPSEHGTTFAKYDSATKADVEKAIKNALAAKQQWQDMPFTDRAAIFLRAAELVSDKYRYEIMAATMLGQGKNAWQADIDAAAELCDFYRFNVGFAQEIYDKQPTINSPGHHGRTDIRPLEGFVYAVSPFNFTAIGGNLISGPALMGNVVVWKPAPMSVYPSHLVHQILLEAGLPEGVIQLVNGDPEVVTEAVFNHREFSALSFIGSSAVFKSLYSKAAKGVVEDKYRDIPRFIGETSGKNFHLIHGSADIPNAVKHTIRASFEYGGQKCSACSRIYVPESQAEYFFSEMKKELKAVKVGPPEDFENFTGPVINKQSFDKITSAMDAAKSDSSLETVVGGTYDGSKGYYIDPTIYKSKDPNHELFHKELFGPVLVAHVYKDAEFEKTLELLDGHGGGFALTGAIFATDPVAIRQAEHRLRYAAGNFYTNCKTTGAVIGQQTFGGSRGSGTNDKAGSIGLMQRFTSPRTLKEDYNKLHDVLYPSNL</sequence>
<dbReference type="InterPro" id="IPR016160">
    <property type="entry name" value="Ald_DH_CS_CYS"/>
</dbReference>
<dbReference type="SUPFAM" id="SSF53720">
    <property type="entry name" value="ALDH-like"/>
    <property type="match status" value="1"/>
</dbReference>
<name>A0A9P4MH84_9PEZI</name>
<evidence type="ECO:0000256" key="4">
    <source>
        <dbReference type="ARBA" id="ARBA00023027"/>
    </source>
</evidence>
<evidence type="ECO:0000313" key="10">
    <source>
        <dbReference type="EMBL" id="KAF2152908.1"/>
    </source>
</evidence>
<dbReference type="EMBL" id="ML996085">
    <property type="protein sequence ID" value="KAF2152908.1"/>
    <property type="molecule type" value="Genomic_DNA"/>
</dbReference>
<dbReference type="OrthoDB" id="5322683at2759"/>
<dbReference type="InterPro" id="IPR016161">
    <property type="entry name" value="Ald_DH/histidinol_DH"/>
</dbReference>
<dbReference type="GO" id="GO:0010133">
    <property type="term" value="P:L-proline catabolic process to L-glutamate"/>
    <property type="evidence" value="ECO:0007669"/>
    <property type="project" value="UniProtKB-UniRule"/>
</dbReference>
<reference evidence="10" key="1">
    <citation type="journal article" date="2020" name="Stud. Mycol.">
        <title>101 Dothideomycetes genomes: a test case for predicting lifestyles and emergence of pathogens.</title>
        <authorList>
            <person name="Haridas S."/>
            <person name="Albert R."/>
            <person name="Binder M."/>
            <person name="Bloem J."/>
            <person name="Labutti K."/>
            <person name="Salamov A."/>
            <person name="Andreopoulos B."/>
            <person name="Baker S."/>
            <person name="Barry K."/>
            <person name="Bills G."/>
            <person name="Bluhm B."/>
            <person name="Cannon C."/>
            <person name="Castanera R."/>
            <person name="Culley D."/>
            <person name="Daum C."/>
            <person name="Ezra D."/>
            <person name="Gonzalez J."/>
            <person name="Henrissat B."/>
            <person name="Kuo A."/>
            <person name="Liang C."/>
            <person name="Lipzen A."/>
            <person name="Lutzoni F."/>
            <person name="Magnuson J."/>
            <person name="Mondo S."/>
            <person name="Nolan M."/>
            <person name="Ohm R."/>
            <person name="Pangilinan J."/>
            <person name="Park H.-J."/>
            <person name="Ramirez L."/>
            <person name="Alfaro M."/>
            <person name="Sun H."/>
            <person name="Tritt A."/>
            <person name="Yoshinaga Y."/>
            <person name="Zwiers L.-H."/>
            <person name="Turgeon B."/>
            <person name="Goodwin S."/>
            <person name="Spatafora J."/>
            <person name="Crous P."/>
            <person name="Grigoriev I."/>
        </authorList>
    </citation>
    <scope>NUCLEOTIDE SEQUENCE</scope>
    <source>
        <strain evidence="10">CBS 260.36</strain>
    </source>
</reference>
<evidence type="ECO:0000256" key="7">
    <source>
        <dbReference type="RuleBase" id="RU366016"/>
    </source>
</evidence>
<evidence type="ECO:0000256" key="5">
    <source>
        <dbReference type="ARBA" id="ARBA00023062"/>
    </source>
</evidence>
<evidence type="ECO:0000256" key="3">
    <source>
        <dbReference type="ARBA" id="ARBA00023002"/>
    </source>
</evidence>
<accession>A0A9P4MH84</accession>
<dbReference type="InterPro" id="IPR015590">
    <property type="entry name" value="Aldehyde_DH_dom"/>
</dbReference>
<comment type="pathway">
    <text evidence="1 7">Amino-acid degradation; L-proline degradation into L-glutamate; L-glutamate from L-proline: step 2/2.</text>
</comment>
<dbReference type="EC" id="1.2.1.88" evidence="7"/>
<dbReference type="FunFam" id="3.40.605.10:FF:000006">
    <property type="entry name" value="1-pyrroline-5-carboxylate dehydrogenase"/>
    <property type="match status" value="1"/>
</dbReference>
<dbReference type="FunFam" id="3.40.309.10:FF:000005">
    <property type="entry name" value="1-pyrroline-5-carboxylate dehydrogenase 1"/>
    <property type="match status" value="1"/>
</dbReference>
<dbReference type="GO" id="GO:0003842">
    <property type="term" value="F:L-glutamate gamma-semialdehyde dehydrogenase activity"/>
    <property type="evidence" value="ECO:0007669"/>
    <property type="project" value="UniProtKB-UniRule"/>
</dbReference>
<evidence type="ECO:0000313" key="11">
    <source>
        <dbReference type="Proteomes" id="UP000799439"/>
    </source>
</evidence>
<keyword evidence="4 7" id="KW-0520">NAD</keyword>
<evidence type="ECO:0000256" key="2">
    <source>
        <dbReference type="ARBA" id="ARBA00009986"/>
    </source>
</evidence>
<comment type="caution">
    <text evidence="10">The sequence shown here is derived from an EMBL/GenBank/DDBJ whole genome shotgun (WGS) entry which is preliminary data.</text>
</comment>
<dbReference type="InterPro" id="IPR005931">
    <property type="entry name" value="P5CDH/ALDH4A1"/>
</dbReference>
<feature type="domain" description="Aldehyde dehydrogenase" evidence="9">
    <location>
        <begin position="88"/>
        <end position="555"/>
    </location>
</feature>
<keyword evidence="5 7" id="KW-0642">Proline metabolism</keyword>
<dbReference type="InterPro" id="IPR016163">
    <property type="entry name" value="Ald_DH_C"/>
</dbReference>
<dbReference type="Proteomes" id="UP000799439">
    <property type="component" value="Unassembled WGS sequence"/>
</dbReference>
<dbReference type="AlphaFoldDB" id="A0A9P4MH84"/>
<comment type="similarity">
    <text evidence="2 7">Belongs to the aldehyde dehydrogenase family.</text>
</comment>
<dbReference type="Gene3D" id="3.40.605.10">
    <property type="entry name" value="Aldehyde Dehydrogenase, Chain A, domain 1"/>
    <property type="match status" value="1"/>
</dbReference>
<evidence type="ECO:0000259" key="9">
    <source>
        <dbReference type="Pfam" id="PF00171"/>
    </source>
</evidence>
<organism evidence="10 11">
    <name type="scientific">Myriangium duriaei CBS 260.36</name>
    <dbReference type="NCBI Taxonomy" id="1168546"/>
    <lineage>
        <taxon>Eukaryota</taxon>
        <taxon>Fungi</taxon>
        <taxon>Dikarya</taxon>
        <taxon>Ascomycota</taxon>
        <taxon>Pezizomycotina</taxon>
        <taxon>Dothideomycetes</taxon>
        <taxon>Dothideomycetidae</taxon>
        <taxon>Myriangiales</taxon>
        <taxon>Myriangiaceae</taxon>
        <taxon>Myriangium</taxon>
    </lineage>
</organism>
<dbReference type="GO" id="GO:0005759">
    <property type="term" value="C:mitochondrial matrix"/>
    <property type="evidence" value="ECO:0007669"/>
    <property type="project" value="TreeGrafter"/>
</dbReference>
<evidence type="ECO:0000256" key="6">
    <source>
        <dbReference type="ARBA" id="ARBA00048142"/>
    </source>
</evidence>
<evidence type="ECO:0000256" key="8">
    <source>
        <dbReference type="RuleBase" id="RU366030"/>
    </source>
</evidence>
<gene>
    <name evidence="10" type="ORF">K461DRAFT_225603</name>
</gene>
<dbReference type="NCBIfam" id="TIGR01236">
    <property type="entry name" value="D1pyr5carbox1"/>
    <property type="match status" value="1"/>
</dbReference>
<proteinExistence type="inferred from homology"/>
<evidence type="ECO:0000256" key="1">
    <source>
        <dbReference type="ARBA" id="ARBA00004786"/>
    </source>
</evidence>
<dbReference type="InterPro" id="IPR016162">
    <property type="entry name" value="Ald_DH_N"/>
</dbReference>
<dbReference type="PANTHER" id="PTHR42862:SF1">
    <property type="entry name" value="DELTA-1-PYRROLINE-5-CARBOXYLATE DEHYDROGENASE 2, ISOFORM A-RELATED"/>
    <property type="match status" value="1"/>
</dbReference>
<dbReference type="InterPro" id="IPR050485">
    <property type="entry name" value="Proline_metab_enzyme"/>
</dbReference>
<dbReference type="PROSITE" id="PS00070">
    <property type="entry name" value="ALDEHYDE_DEHYDR_CYS"/>
    <property type="match status" value="1"/>
</dbReference>
<dbReference type="Gene3D" id="3.40.309.10">
    <property type="entry name" value="Aldehyde Dehydrogenase, Chain A, domain 2"/>
    <property type="match status" value="1"/>
</dbReference>
<dbReference type="Pfam" id="PF00171">
    <property type="entry name" value="Aldedh"/>
    <property type="match status" value="1"/>
</dbReference>
<comment type="catalytic activity">
    <reaction evidence="6 7">
        <text>L-glutamate 5-semialdehyde + NAD(+) + H2O = L-glutamate + NADH + 2 H(+)</text>
        <dbReference type="Rhea" id="RHEA:30235"/>
        <dbReference type="ChEBI" id="CHEBI:15377"/>
        <dbReference type="ChEBI" id="CHEBI:15378"/>
        <dbReference type="ChEBI" id="CHEBI:29985"/>
        <dbReference type="ChEBI" id="CHEBI:57540"/>
        <dbReference type="ChEBI" id="CHEBI:57945"/>
        <dbReference type="ChEBI" id="CHEBI:58066"/>
        <dbReference type="EC" id="1.2.1.88"/>
    </reaction>
</comment>